<evidence type="ECO:0000259" key="7">
    <source>
        <dbReference type="PROSITE" id="PS50011"/>
    </source>
</evidence>
<keyword evidence="9" id="KW-1185">Reference proteome</keyword>
<dbReference type="InterPro" id="IPR011009">
    <property type="entry name" value="Kinase-like_dom_sf"/>
</dbReference>
<reference evidence="8 9" key="1">
    <citation type="submission" date="2016-10" db="EMBL/GenBank/DDBJ databases">
        <title>Draft genome sequence of Coniochaeta ligniaria NRRL30616, a lignocellulolytic fungus for bioabatement of inhibitors in plant biomass hydrolysates.</title>
        <authorList>
            <consortium name="DOE Joint Genome Institute"/>
            <person name="Jimenez D.J."/>
            <person name="Hector R.E."/>
            <person name="Riley R."/>
            <person name="Sun H."/>
            <person name="Grigoriev I.V."/>
            <person name="Van Elsas J.D."/>
            <person name="Nichols N.N."/>
        </authorList>
    </citation>
    <scope>NUCLEOTIDE SEQUENCE [LARGE SCALE GENOMIC DNA]</scope>
    <source>
        <strain evidence="8 9">NRRL 30616</strain>
    </source>
</reference>
<keyword evidence="4 8" id="KW-0418">Kinase</keyword>
<evidence type="ECO:0000256" key="2">
    <source>
        <dbReference type="ARBA" id="ARBA00022679"/>
    </source>
</evidence>
<evidence type="ECO:0000256" key="3">
    <source>
        <dbReference type="ARBA" id="ARBA00022741"/>
    </source>
</evidence>
<dbReference type="SMART" id="SM00220">
    <property type="entry name" value="S_TKc"/>
    <property type="match status" value="1"/>
</dbReference>
<evidence type="ECO:0000313" key="9">
    <source>
        <dbReference type="Proteomes" id="UP000182658"/>
    </source>
</evidence>
<evidence type="ECO:0000256" key="6">
    <source>
        <dbReference type="PROSITE-ProRule" id="PRU10141"/>
    </source>
</evidence>
<evidence type="ECO:0000256" key="5">
    <source>
        <dbReference type="ARBA" id="ARBA00022840"/>
    </source>
</evidence>
<dbReference type="GO" id="GO:0005634">
    <property type="term" value="C:nucleus"/>
    <property type="evidence" value="ECO:0007669"/>
    <property type="project" value="TreeGrafter"/>
</dbReference>
<dbReference type="InterPro" id="IPR017441">
    <property type="entry name" value="Protein_kinase_ATP_BS"/>
</dbReference>
<dbReference type="Gene3D" id="1.10.510.10">
    <property type="entry name" value="Transferase(Phosphotransferase) domain 1"/>
    <property type="match status" value="1"/>
</dbReference>
<dbReference type="PROSITE" id="PS00107">
    <property type="entry name" value="PROTEIN_KINASE_ATP"/>
    <property type="match status" value="1"/>
</dbReference>
<sequence length="451" mass="51173">MPNAEDVQFFCHTPCDLDDGFECLSNYTRGGFHPVIIGDTLPKPRTCDDATKKPRYRVYQKLGFGGFGTVWLARDIEDERWVAVKICPNNGTKARASSPRQVINEVRILTELQQLRQLRHTSLACDGGRDHGHEYILEMYDSFTIHGPNGDHECLVTEVVMPLEPTFFTRHHFEPDPARATQQIIAGFGFLHRQGIVHGDPTLNNLGVALDQLGQVDEEHITETFETTTWCPVMPCDPNIREGSVPAYLTSTFPLVDFLANSNMMPSPQNCRIKILDFGTSFWADEPFANPPGHCPLKYRPPEVRIHLMSGGKVGTPWGKESDIWGLAVLISSLHGQSLIPSHVGRERQYFRCCQLGGAPPKECLEYMETLGFDKGYYDSWLGCNPLLLGSWDSHDYDASWKVMRYLGVEANRDSFLNLLRQMVRTDPRRRTPLHELLDHPYLVRNTEQSE</sequence>
<accession>A0A1J7I6W3</accession>
<dbReference type="PANTHER" id="PTHR45646:SF11">
    <property type="entry name" value="SERINE_THREONINE-PROTEIN KINASE DOA"/>
    <property type="match status" value="1"/>
</dbReference>
<keyword evidence="2" id="KW-0808">Transferase</keyword>
<keyword evidence="3 6" id="KW-0547">Nucleotide-binding</keyword>
<keyword evidence="1" id="KW-0723">Serine/threonine-protein kinase</keyword>
<organism evidence="8 9">
    <name type="scientific">Coniochaeta ligniaria NRRL 30616</name>
    <dbReference type="NCBI Taxonomy" id="1408157"/>
    <lineage>
        <taxon>Eukaryota</taxon>
        <taxon>Fungi</taxon>
        <taxon>Dikarya</taxon>
        <taxon>Ascomycota</taxon>
        <taxon>Pezizomycotina</taxon>
        <taxon>Sordariomycetes</taxon>
        <taxon>Sordariomycetidae</taxon>
        <taxon>Coniochaetales</taxon>
        <taxon>Coniochaetaceae</taxon>
        <taxon>Coniochaeta</taxon>
    </lineage>
</organism>
<evidence type="ECO:0000256" key="4">
    <source>
        <dbReference type="ARBA" id="ARBA00022777"/>
    </source>
</evidence>
<gene>
    <name evidence="8" type="ORF">CONLIGDRAFT_625116</name>
</gene>
<dbReference type="STRING" id="1408157.A0A1J7I6W3"/>
<protein>
    <submittedName>
        <fullName evidence="8">Kinase-like protein</fullName>
    </submittedName>
</protein>
<dbReference type="Proteomes" id="UP000182658">
    <property type="component" value="Unassembled WGS sequence"/>
</dbReference>
<keyword evidence="5 6" id="KW-0067">ATP-binding</keyword>
<name>A0A1J7I6W3_9PEZI</name>
<feature type="domain" description="Protein kinase" evidence="7">
    <location>
        <begin position="56"/>
        <end position="443"/>
    </location>
</feature>
<dbReference type="InterPro" id="IPR051175">
    <property type="entry name" value="CLK_kinases"/>
</dbReference>
<evidence type="ECO:0000313" key="8">
    <source>
        <dbReference type="EMBL" id="OIW23173.1"/>
    </source>
</evidence>
<feature type="binding site" evidence="6">
    <location>
        <position position="85"/>
    </location>
    <ligand>
        <name>ATP</name>
        <dbReference type="ChEBI" id="CHEBI:30616"/>
    </ligand>
</feature>
<dbReference type="EMBL" id="KV875108">
    <property type="protein sequence ID" value="OIW23173.1"/>
    <property type="molecule type" value="Genomic_DNA"/>
</dbReference>
<dbReference type="OrthoDB" id="5979581at2759"/>
<dbReference type="GO" id="GO:0004674">
    <property type="term" value="F:protein serine/threonine kinase activity"/>
    <property type="evidence" value="ECO:0007669"/>
    <property type="project" value="UniProtKB-KW"/>
</dbReference>
<dbReference type="GO" id="GO:0005524">
    <property type="term" value="F:ATP binding"/>
    <property type="evidence" value="ECO:0007669"/>
    <property type="project" value="UniProtKB-UniRule"/>
</dbReference>
<dbReference type="InterPro" id="IPR000719">
    <property type="entry name" value="Prot_kinase_dom"/>
</dbReference>
<dbReference type="AlphaFoldDB" id="A0A1J7I6W3"/>
<dbReference type="PANTHER" id="PTHR45646">
    <property type="entry name" value="SERINE/THREONINE-PROTEIN KINASE DOA-RELATED"/>
    <property type="match status" value="1"/>
</dbReference>
<dbReference type="GO" id="GO:0043484">
    <property type="term" value="P:regulation of RNA splicing"/>
    <property type="evidence" value="ECO:0007669"/>
    <property type="project" value="TreeGrafter"/>
</dbReference>
<dbReference type="SUPFAM" id="SSF56112">
    <property type="entry name" value="Protein kinase-like (PK-like)"/>
    <property type="match status" value="1"/>
</dbReference>
<dbReference type="Pfam" id="PF00069">
    <property type="entry name" value="Pkinase"/>
    <property type="match status" value="2"/>
</dbReference>
<evidence type="ECO:0000256" key="1">
    <source>
        <dbReference type="ARBA" id="ARBA00022527"/>
    </source>
</evidence>
<dbReference type="PROSITE" id="PS50011">
    <property type="entry name" value="PROTEIN_KINASE_DOM"/>
    <property type="match status" value="1"/>
</dbReference>
<proteinExistence type="predicted"/>
<dbReference type="Gene3D" id="3.30.200.20">
    <property type="entry name" value="Phosphorylase Kinase, domain 1"/>
    <property type="match status" value="1"/>
</dbReference>
<dbReference type="InParanoid" id="A0A1J7I6W3"/>